<dbReference type="InterPro" id="IPR035952">
    <property type="entry name" value="Rhomboid-like_sf"/>
</dbReference>
<dbReference type="InterPro" id="IPR019734">
    <property type="entry name" value="TPR_rpt"/>
</dbReference>
<evidence type="ECO:0000256" key="1">
    <source>
        <dbReference type="ARBA" id="ARBA00004141"/>
    </source>
</evidence>
<accession>A0ABQ6CBL4</accession>
<comment type="subcellular location">
    <subcellularLocation>
        <location evidence="1">Membrane</location>
        <topology evidence="1">Multi-pass membrane protein</topology>
    </subcellularLocation>
</comment>
<evidence type="ECO:0000256" key="3">
    <source>
        <dbReference type="ARBA" id="ARBA00022692"/>
    </source>
</evidence>
<evidence type="ECO:0000313" key="13">
    <source>
        <dbReference type="Proteomes" id="UP001156882"/>
    </source>
</evidence>
<keyword evidence="8 10" id="KW-0472">Membrane</keyword>
<evidence type="ECO:0000256" key="9">
    <source>
        <dbReference type="PROSITE-ProRule" id="PRU00339"/>
    </source>
</evidence>
<reference evidence="13" key="1">
    <citation type="journal article" date="2019" name="Int. J. Syst. Evol. Microbiol.">
        <title>The Global Catalogue of Microorganisms (GCM) 10K type strain sequencing project: providing services to taxonomists for standard genome sequencing and annotation.</title>
        <authorList>
            <consortium name="The Broad Institute Genomics Platform"/>
            <consortium name="The Broad Institute Genome Sequencing Center for Infectious Disease"/>
            <person name="Wu L."/>
            <person name="Ma J."/>
        </authorList>
    </citation>
    <scope>NUCLEOTIDE SEQUENCE [LARGE SCALE GENOMIC DNA]</scope>
    <source>
        <strain evidence="13">NBRC 101365</strain>
    </source>
</reference>
<feature type="transmembrane region" description="Helical" evidence="10">
    <location>
        <begin position="200"/>
        <end position="222"/>
    </location>
</feature>
<dbReference type="Gene3D" id="1.20.1540.10">
    <property type="entry name" value="Rhomboid-like"/>
    <property type="match status" value="1"/>
</dbReference>
<keyword evidence="7 10" id="KW-1133">Transmembrane helix</keyword>
<dbReference type="Proteomes" id="UP001156882">
    <property type="component" value="Unassembled WGS sequence"/>
</dbReference>
<feature type="transmembrane region" description="Helical" evidence="10">
    <location>
        <begin position="234"/>
        <end position="259"/>
    </location>
</feature>
<feature type="domain" description="Peptidase S54 rhomboid" evidence="11">
    <location>
        <begin position="79"/>
        <end position="219"/>
    </location>
</feature>
<dbReference type="PANTHER" id="PTHR43731">
    <property type="entry name" value="RHOMBOID PROTEASE"/>
    <property type="match status" value="1"/>
</dbReference>
<keyword evidence="6 9" id="KW-0802">TPR repeat</keyword>
<dbReference type="InterPro" id="IPR022764">
    <property type="entry name" value="Peptidase_S54_rhomboid_dom"/>
</dbReference>
<feature type="transmembrane region" description="Helical" evidence="10">
    <location>
        <begin position="120"/>
        <end position="138"/>
    </location>
</feature>
<dbReference type="SMART" id="SM00028">
    <property type="entry name" value="TPR"/>
    <property type="match status" value="3"/>
</dbReference>
<dbReference type="InterPro" id="IPR011990">
    <property type="entry name" value="TPR-like_helical_dom_sf"/>
</dbReference>
<keyword evidence="5" id="KW-0378">Hydrolase</keyword>
<keyword evidence="13" id="KW-1185">Reference proteome</keyword>
<evidence type="ECO:0000256" key="10">
    <source>
        <dbReference type="SAM" id="Phobius"/>
    </source>
</evidence>
<protein>
    <recommendedName>
        <fullName evidence="11">Peptidase S54 rhomboid domain-containing protein</fullName>
    </recommendedName>
</protein>
<name>A0ABQ6CBL4_9HYPH</name>
<proteinExistence type="inferred from homology"/>
<dbReference type="InterPro" id="IPR050925">
    <property type="entry name" value="Rhomboid_protease_S54"/>
</dbReference>
<keyword evidence="3 10" id="KW-0812">Transmembrane</keyword>
<feature type="transmembrane region" description="Helical" evidence="10">
    <location>
        <begin position="20"/>
        <end position="45"/>
    </location>
</feature>
<evidence type="ECO:0000256" key="8">
    <source>
        <dbReference type="ARBA" id="ARBA00023136"/>
    </source>
</evidence>
<feature type="transmembrane region" description="Helical" evidence="10">
    <location>
        <begin position="175"/>
        <end position="194"/>
    </location>
</feature>
<feature type="transmembrane region" description="Helical" evidence="10">
    <location>
        <begin position="144"/>
        <end position="163"/>
    </location>
</feature>
<dbReference type="InterPro" id="IPR013105">
    <property type="entry name" value="TPR_2"/>
</dbReference>
<dbReference type="RefSeq" id="WP_284310503.1">
    <property type="nucleotide sequence ID" value="NZ_BSPC01000005.1"/>
</dbReference>
<evidence type="ECO:0000259" key="11">
    <source>
        <dbReference type="Pfam" id="PF01694"/>
    </source>
</evidence>
<feature type="repeat" description="TPR" evidence="9">
    <location>
        <begin position="356"/>
        <end position="389"/>
    </location>
</feature>
<dbReference type="Pfam" id="PF07719">
    <property type="entry name" value="TPR_2"/>
    <property type="match status" value="1"/>
</dbReference>
<gene>
    <name evidence="12" type="ORF">GCM10007874_07130</name>
</gene>
<comment type="similarity">
    <text evidence="2">Belongs to the peptidase S54 family.</text>
</comment>
<evidence type="ECO:0000313" key="12">
    <source>
        <dbReference type="EMBL" id="GLS17698.1"/>
    </source>
</evidence>
<keyword evidence="4" id="KW-0677">Repeat</keyword>
<feature type="transmembrane region" description="Helical" evidence="10">
    <location>
        <begin position="82"/>
        <end position="108"/>
    </location>
</feature>
<comment type="caution">
    <text evidence="12">The sequence shown here is derived from an EMBL/GenBank/DDBJ whole genome shotgun (WGS) entry which is preliminary data.</text>
</comment>
<feature type="transmembrane region" description="Helical" evidence="10">
    <location>
        <begin position="57"/>
        <end position="76"/>
    </location>
</feature>
<dbReference type="PROSITE" id="PS50005">
    <property type="entry name" value="TPR"/>
    <property type="match status" value="1"/>
</dbReference>
<evidence type="ECO:0000256" key="2">
    <source>
        <dbReference type="ARBA" id="ARBA00009045"/>
    </source>
</evidence>
<evidence type="ECO:0000256" key="6">
    <source>
        <dbReference type="ARBA" id="ARBA00022803"/>
    </source>
</evidence>
<dbReference type="EMBL" id="BSPC01000005">
    <property type="protein sequence ID" value="GLS17698.1"/>
    <property type="molecule type" value="Genomic_DNA"/>
</dbReference>
<organism evidence="12 13">
    <name type="scientific">Labrys miyagiensis</name>
    <dbReference type="NCBI Taxonomy" id="346912"/>
    <lineage>
        <taxon>Bacteria</taxon>
        <taxon>Pseudomonadati</taxon>
        <taxon>Pseudomonadota</taxon>
        <taxon>Alphaproteobacteria</taxon>
        <taxon>Hyphomicrobiales</taxon>
        <taxon>Xanthobacteraceae</taxon>
        <taxon>Labrys</taxon>
    </lineage>
</organism>
<sequence>MIQRAETLWREALLGPMPLAFPLIAVCVLCFALSAALSLTLIALVGDGSASSLFGALWTPLPTVLIQMGAGGFLAIANWQPWYLFTAIFLHASLPHLIVDMICLMMIMPAVEKVFGRLRAFIIFMLAGLAGSLASAFYGELYTLGTSSATFGLFGAALVYGSLRGSEEGQRLMFGTAKWAALNFVFGLFSLVSLAPSVSFAGLFGGFIAGVMTALAMIYRIGPSWLPGLRRTGLGLASIALLSLALGVGTAVSSAWLAWSAPDTYAKDANDDQIARLGAVIALDDGNAAAHALRGAAYALKDDYASAIPDLDAALAGGVDSPQLRNLRAWSLYKVGRAADGLPDANAALAVTPDDAATLDTRAHIYEDLGRRDEAIADYRAALVQNPDIAESKAGLQRLTEGQ</sequence>
<dbReference type="SUPFAM" id="SSF48452">
    <property type="entry name" value="TPR-like"/>
    <property type="match status" value="1"/>
</dbReference>
<evidence type="ECO:0000256" key="7">
    <source>
        <dbReference type="ARBA" id="ARBA00022989"/>
    </source>
</evidence>
<dbReference type="Gene3D" id="1.25.40.10">
    <property type="entry name" value="Tetratricopeptide repeat domain"/>
    <property type="match status" value="1"/>
</dbReference>
<dbReference type="PANTHER" id="PTHR43731:SF14">
    <property type="entry name" value="PRESENILIN-ASSOCIATED RHOMBOID-LIKE PROTEIN, MITOCHONDRIAL"/>
    <property type="match status" value="1"/>
</dbReference>
<evidence type="ECO:0000256" key="5">
    <source>
        <dbReference type="ARBA" id="ARBA00022801"/>
    </source>
</evidence>
<dbReference type="Pfam" id="PF01694">
    <property type="entry name" value="Rhomboid"/>
    <property type="match status" value="1"/>
</dbReference>
<evidence type="ECO:0000256" key="4">
    <source>
        <dbReference type="ARBA" id="ARBA00022737"/>
    </source>
</evidence>
<dbReference type="SUPFAM" id="SSF144091">
    <property type="entry name" value="Rhomboid-like"/>
    <property type="match status" value="1"/>
</dbReference>